<accession>A0A251X6Z2</accession>
<dbReference type="AlphaFoldDB" id="A0A251X6Z2"/>
<sequence>MTHHTNPDFWYCYRQLPEEIQRRADKSYALLRQNPHHPSLHFKKVGAFWSVRVTLDYHALAVEVHDGYVWFWIGTHEDYNKILN</sequence>
<dbReference type="OrthoDB" id="129742at2"/>
<dbReference type="SUPFAM" id="SSF143011">
    <property type="entry name" value="RelE-like"/>
    <property type="match status" value="1"/>
</dbReference>
<dbReference type="InterPro" id="IPR056925">
    <property type="entry name" value="ParE-like"/>
</dbReference>
<comment type="caution">
    <text evidence="2">The sequence shown here is derived from an EMBL/GenBank/DDBJ whole genome shotgun (WGS) entry which is preliminary data.</text>
</comment>
<organism evidence="2 3">
    <name type="scientific">Thioflexithrix psekupsensis</name>
    <dbReference type="NCBI Taxonomy" id="1570016"/>
    <lineage>
        <taxon>Bacteria</taxon>
        <taxon>Pseudomonadati</taxon>
        <taxon>Pseudomonadota</taxon>
        <taxon>Gammaproteobacteria</taxon>
        <taxon>Thiotrichales</taxon>
        <taxon>Thioflexithrix</taxon>
    </lineage>
</organism>
<dbReference type="EMBL" id="MSLT01000012">
    <property type="protein sequence ID" value="OUD13741.1"/>
    <property type="molecule type" value="Genomic_DNA"/>
</dbReference>
<evidence type="ECO:0000259" key="1">
    <source>
        <dbReference type="Pfam" id="PF24732"/>
    </source>
</evidence>
<dbReference type="Proteomes" id="UP000194798">
    <property type="component" value="Unassembled WGS sequence"/>
</dbReference>
<dbReference type="Pfam" id="PF24732">
    <property type="entry name" value="ParE_like"/>
    <property type="match status" value="1"/>
</dbReference>
<gene>
    <name evidence="2" type="ORF">TPSD3_05135</name>
</gene>
<dbReference type="InterPro" id="IPR035093">
    <property type="entry name" value="RelE/ParE_toxin_dom_sf"/>
</dbReference>
<evidence type="ECO:0000313" key="3">
    <source>
        <dbReference type="Proteomes" id="UP000194798"/>
    </source>
</evidence>
<name>A0A251X6Z2_9GAMM</name>
<protein>
    <recommendedName>
        <fullName evidence="1">ParE-like toxin domain-containing protein</fullName>
    </recommendedName>
</protein>
<proteinExistence type="predicted"/>
<dbReference type="RefSeq" id="WP_086487519.1">
    <property type="nucleotide sequence ID" value="NZ_MSLT01000012.1"/>
</dbReference>
<reference evidence="2 3" key="1">
    <citation type="submission" date="2016-12" db="EMBL/GenBank/DDBJ databases">
        <title>Thioflexothrix psekupsii D3 genome sequencing and assembly.</title>
        <authorList>
            <person name="Fomenkov A."/>
            <person name="Vincze T."/>
            <person name="Grabovich M."/>
            <person name="Anton B.P."/>
            <person name="Dubinina G."/>
            <person name="Orlova M."/>
            <person name="Belousova E."/>
            <person name="Roberts R.J."/>
        </authorList>
    </citation>
    <scope>NUCLEOTIDE SEQUENCE [LARGE SCALE GENOMIC DNA]</scope>
    <source>
        <strain evidence="2">D3</strain>
    </source>
</reference>
<evidence type="ECO:0000313" key="2">
    <source>
        <dbReference type="EMBL" id="OUD13741.1"/>
    </source>
</evidence>
<feature type="domain" description="ParE-like toxin" evidence="1">
    <location>
        <begin position="19"/>
        <end position="81"/>
    </location>
</feature>
<keyword evidence="3" id="KW-1185">Reference proteome</keyword>